<comment type="caution">
    <text evidence="1">The sequence shown here is derived from an EMBL/GenBank/DDBJ whole genome shotgun (WGS) entry which is preliminary data.</text>
</comment>
<accession>A0A4Y7RJI7</accession>
<gene>
    <name evidence="1" type="ORF">Pmgp_03549</name>
</gene>
<organism evidence="1 2">
    <name type="scientific">Pelotomaculum propionicicum</name>
    <dbReference type="NCBI Taxonomy" id="258475"/>
    <lineage>
        <taxon>Bacteria</taxon>
        <taxon>Bacillati</taxon>
        <taxon>Bacillota</taxon>
        <taxon>Clostridia</taxon>
        <taxon>Eubacteriales</taxon>
        <taxon>Desulfotomaculaceae</taxon>
        <taxon>Pelotomaculum</taxon>
    </lineage>
</organism>
<evidence type="ECO:0000313" key="1">
    <source>
        <dbReference type="EMBL" id="TEB08910.1"/>
    </source>
</evidence>
<evidence type="ECO:0000313" key="2">
    <source>
        <dbReference type="Proteomes" id="UP000297597"/>
    </source>
</evidence>
<keyword evidence="2" id="KW-1185">Reference proteome</keyword>
<proteinExistence type="predicted"/>
<dbReference type="EMBL" id="QFFZ01000070">
    <property type="protein sequence ID" value="TEB08910.1"/>
    <property type="molecule type" value="Genomic_DNA"/>
</dbReference>
<protein>
    <submittedName>
        <fullName evidence="1">Uncharacterized protein</fullName>
    </submittedName>
</protein>
<dbReference type="Proteomes" id="UP000297597">
    <property type="component" value="Unassembled WGS sequence"/>
</dbReference>
<sequence length="71" mass="8366">MRREMWEVRRETEGMASVVKDVDGSPGSARDTTLNVPRYTWLRLLKLVNLVYKDISTGKIKWWAVKNTKHF</sequence>
<name>A0A4Y7RJI7_9FIRM</name>
<dbReference type="AlphaFoldDB" id="A0A4Y7RJI7"/>
<reference evidence="1 2" key="1">
    <citation type="journal article" date="2018" name="Environ. Microbiol.">
        <title>Novel energy conservation strategies and behaviour of Pelotomaculum schinkii driving syntrophic propionate catabolism.</title>
        <authorList>
            <person name="Hidalgo-Ahumada C.A.P."/>
            <person name="Nobu M.K."/>
            <person name="Narihiro T."/>
            <person name="Tamaki H."/>
            <person name="Liu W.T."/>
            <person name="Kamagata Y."/>
            <person name="Stams A.J.M."/>
            <person name="Imachi H."/>
            <person name="Sousa D.Z."/>
        </authorList>
    </citation>
    <scope>NUCLEOTIDE SEQUENCE [LARGE SCALE GENOMIC DNA]</scope>
    <source>
        <strain evidence="1 2">MGP</strain>
    </source>
</reference>